<keyword evidence="5 9" id="KW-0812">Transmembrane</keyword>
<name>A0A931LUT6_FIMGI</name>
<dbReference type="GO" id="GO:0005886">
    <property type="term" value="C:plasma membrane"/>
    <property type="evidence" value="ECO:0007669"/>
    <property type="project" value="UniProtKB-SubCell"/>
</dbReference>
<feature type="domain" description="Glycosyltransferase RgtA/B/C/D-like" evidence="10">
    <location>
        <begin position="67"/>
        <end position="222"/>
    </location>
</feature>
<evidence type="ECO:0000256" key="8">
    <source>
        <dbReference type="SAM" id="MobiDB-lite"/>
    </source>
</evidence>
<keyword evidence="4" id="KW-0808">Transferase</keyword>
<evidence type="ECO:0000256" key="1">
    <source>
        <dbReference type="ARBA" id="ARBA00004651"/>
    </source>
</evidence>
<reference evidence="11" key="1">
    <citation type="submission" date="2020-07" db="EMBL/GenBank/DDBJ databases">
        <title>Huge and variable diversity of episymbiotic CPR bacteria and DPANN archaea in groundwater ecosystems.</title>
        <authorList>
            <person name="He C.Y."/>
            <person name="Keren R."/>
            <person name="Whittaker M."/>
            <person name="Farag I.F."/>
            <person name="Doudna J."/>
            <person name="Cate J.H.D."/>
            <person name="Banfield J.F."/>
        </authorList>
    </citation>
    <scope>NUCLEOTIDE SEQUENCE</scope>
    <source>
        <strain evidence="11">NC_groundwater_17_Pr7_B-0.1um_64_12</strain>
    </source>
</reference>
<feature type="transmembrane region" description="Helical" evidence="9">
    <location>
        <begin position="93"/>
        <end position="108"/>
    </location>
</feature>
<dbReference type="Pfam" id="PF13231">
    <property type="entry name" value="PMT_2"/>
    <property type="match status" value="1"/>
</dbReference>
<evidence type="ECO:0000256" key="7">
    <source>
        <dbReference type="ARBA" id="ARBA00023136"/>
    </source>
</evidence>
<feature type="transmembrane region" description="Helical" evidence="9">
    <location>
        <begin position="208"/>
        <end position="228"/>
    </location>
</feature>
<keyword evidence="7 9" id="KW-0472">Membrane</keyword>
<dbReference type="EMBL" id="JACOSL010000036">
    <property type="protein sequence ID" value="MBI1756579.1"/>
    <property type="molecule type" value="Genomic_DNA"/>
</dbReference>
<dbReference type="InterPro" id="IPR050297">
    <property type="entry name" value="LipidA_mod_glycosyltrf_83"/>
</dbReference>
<dbReference type="GO" id="GO:0016763">
    <property type="term" value="F:pentosyltransferase activity"/>
    <property type="evidence" value="ECO:0007669"/>
    <property type="project" value="TreeGrafter"/>
</dbReference>
<feature type="transmembrane region" description="Helical" evidence="9">
    <location>
        <begin position="12"/>
        <end position="31"/>
    </location>
</feature>
<keyword evidence="3" id="KW-0328">Glycosyltransferase</keyword>
<dbReference type="InterPro" id="IPR038731">
    <property type="entry name" value="RgtA/B/C-like"/>
</dbReference>
<dbReference type="GO" id="GO:0009103">
    <property type="term" value="P:lipopolysaccharide biosynthetic process"/>
    <property type="evidence" value="ECO:0007669"/>
    <property type="project" value="UniProtKB-ARBA"/>
</dbReference>
<feature type="compositionally biased region" description="Pro residues" evidence="8">
    <location>
        <begin position="532"/>
        <end position="551"/>
    </location>
</feature>
<feature type="transmembrane region" description="Helical" evidence="9">
    <location>
        <begin position="114"/>
        <end position="133"/>
    </location>
</feature>
<gene>
    <name evidence="11" type="ORF">HYR64_05675</name>
</gene>
<keyword evidence="2" id="KW-1003">Cell membrane</keyword>
<protein>
    <submittedName>
        <fullName evidence="11">Glycosyltransferase family 39 protein</fullName>
    </submittedName>
</protein>
<dbReference type="Proteomes" id="UP000727962">
    <property type="component" value="Unassembled WGS sequence"/>
</dbReference>
<feature type="transmembrane region" description="Helical" evidence="9">
    <location>
        <begin position="164"/>
        <end position="196"/>
    </location>
</feature>
<evidence type="ECO:0000256" key="3">
    <source>
        <dbReference type="ARBA" id="ARBA00022676"/>
    </source>
</evidence>
<comment type="caution">
    <text evidence="11">The sequence shown here is derived from an EMBL/GenBank/DDBJ whole genome shotgun (WGS) entry which is preliminary data.</text>
</comment>
<dbReference type="GO" id="GO:0010041">
    <property type="term" value="P:response to iron(III) ion"/>
    <property type="evidence" value="ECO:0007669"/>
    <property type="project" value="TreeGrafter"/>
</dbReference>
<proteinExistence type="predicted"/>
<evidence type="ECO:0000256" key="6">
    <source>
        <dbReference type="ARBA" id="ARBA00022989"/>
    </source>
</evidence>
<dbReference type="AlphaFoldDB" id="A0A931LUT6"/>
<dbReference type="PANTHER" id="PTHR33908">
    <property type="entry name" value="MANNOSYLTRANSFERASE YKCB-RELATED"/>
    <property type="match status" value="1"/>
</dbReference>
<keyword evidence="6 9" id="KW-1133">Transmembrane helix</keyword>
<sequence>MLSGQGRSGLSTRWIATFVLAAIPLLGWWLYGLFDVDEGYYGAVVAEMNGRHEWITPFYNGHPWFEKPILLYWLAKPAVMALGPWVGARLPSAFCTMGLFGVVAWAGARRSSPLTGQLAALVLASSVLVVGVGRMMMPDAALVLFLSWSLLLLCEGLSGDGRKVVWSGVMLGLAVLAKGPVALAIALLVLGVFVWLEPGLRPRFRWPWMGAILAFAVVVCSWYLPAYLANRQSFVQGFLIEQNLRRFSGGDEAHSIGWIGLLLYPLVLLVGMFPWSLWGPRALAAALARRKPGWHEAVPGIGPFQRFLAIWVVVAFLLFSLAGAKLPHYILPCCPPLALLIGERLARSRVARAGTTERAPPVEGDRAGRSTIESTPLPISDLPGFVVATLAVALVAHFGMSAWYVRSGQAELHAYARYLREQGGDVALYQMPRRQQSRGTLGASLQETSQPSTLLYLGRGALEAERFDQLASAPHPLWILTRPGRLEPSDFRDAFKRGLSLQPADVGDERSHYALYRLFELPKGTAGINAHPLPPGSRPPYVPHPRPLPKD</sequence>
<evidence type="ECO:0000259" key="10">
    <source>
        <dbReference type="Pfam" id="PF13231"/>
    </source>
</evidence>
<accession>A0A931LUT6</accession>
<feature type="region of interest" description="Disordered" evidence="8">
    <location>
        <begin position="529"/>
        <end position="551"/>
    </location>
</feature>
<dbReference type="PANTHER" id="PTHR33908:SF3">
    <property type="entry name" value="UNDECAPRENYL PHOSPHATE-ALPHA-4-AMINO-4-DEOXY-L-ARABINOSE ARABINOSYL TRANSFERASE"/>
    <property type="match status" value="1"/>
</dbReference>
<evidence type="ECO:0000256" key="2">
    <source>
        <dbReference type="ARBA" id="ARBA00022475"/>
    </source>
</evidence>
<evidence type="ECO:0000313" key="12">
    <source>
        <dbReference type="Proteomes" id="UP000727962"/>
    </source>
</evidence>
<evidence type="ECO:0000256" key="9">
    <source>
        <dbReference type="SAM" id="Phobius"/>
    </source>
</evidence>
<evidence type="ECO:0000256" key="5">
    <source>
        <dbReference type="ARBA" id="ARBA00022692"/>
    </source>
</evidence>
<evidence type="ECO:0000256" key="4">
    <source>
        <dbReference type="ARBA" id="ARBA00022679"/>
    </source>
</evidence>
<feature type="transmembrane region" description="Helical" evidence="9">
    <location>
        <begin position="385"/>
        <end position="405"/>
    </location>
</feature>
<comment type="subcellular location">
    <subcellularLocation>
        <location evidence="1">Cell membrane</location>
        <topology evidence="1">Multi-pass membrane protein</topology>
    </subcellularLocation>
</comment>
<evidence type="ECO:0000313" key="11">
    <source>
        <dbReference type="EMBL" id="MBI1756579.1"/>
    </source>
</evidence>
<organism evidence="11 12">
    <name type="scientific">Fimbriimonas ginsengisoli</name>
    <dbReference type="NCBI Taxonomy" id="1005039"/>
    <lineage>
        <taxon>Bacteria</taxon>
        <taxon>Bacillati</taxon>
        <taxon>Armatimonadota</taxon>
        <taxon>Fimbriimonadia</taxon>
        <taxon>Fimbriimonadales</taxon>
        <taxon>Fimbriimonadaceae</taxon>
        <taxon>Fimbriimonas</taxon>
    </lineage>
</organism>
<feature type="transmembrane region" description="Helical" evidence="9">
    <location>
        <begin position="256"/>
        <end position="278"/>
    </location>
</feature>
<feature type="transmembrane region" description="Helical" evidence="9">
    <location>
        <begin position="298"/>
        <end position="322"/>
    </location>
</feature>